<keyword evidence="2" id="KW-1185">Reference proteome</keyword>
<evidence type="ECO:0000313" key="1">
    <source>
        <dbReference type="EMBL" id="MDC0671223.1"/>
    </source>
</evidence>
<protein>
    <submittedName>
        <fullName evidence="1">Uncharacterized protein</fullName>
    </submittedName>
</protein>
<name>A0ABT5BBX3_9BACT</name>
<evidence type="ECO:0000313" key="2">
    <source>
        <dbReference type="Proteomes" id="UP001217838"/>
    </source>
</evidence>
<accession>A0ABT5BBX3</accession>
<organism evidence="1 2">
    <name type="scientific">Nannocystis radixulma</name>
    <dbReference type="NCBI Taxonomy" id="2995305"/>
    <lineage>
        <taxon>Bacteria</taxon>
        <taxon>Pseudomonadati</taxon>
        <taxon>Myxococcota</taxon>
        <taxon>Polyangia</taxon>
        <taxon>Nannocystales</taxon>
        <taxon>Nannocystaceae</taxon>
        <taxon>Nannocystis</taxon>
    </lineage>
</organism>
<reference evidence="1 2" key="1">
    <citation type="submission" date="2022-11" db="EMBL/GenBank/DDBJ databases">
        <title>Minimal conservation of predation-associated metabolite biosynthetic gene clusters underscores biosynthetic potential of Myxococcota including descriptions for ten novel species: Archangium lansinium sp. nov., Myxococcus landrumus sp. nov., Nannocystis bai.</title>
        <authorList>
            <person name="Ahearne A."/>
            <person name="Stevens C."/>
            <person name="Dowd S."/>
        </authorList>
    </citation>
    <scope>NUCLEOTIDE SEQUENCE [LARGE SCALE GENOMIC DNA]</scope>
    <source>
        <strain evidence="1 2">NCELM</strain>
    </source>
</reference>
<comment type="caution">
    <text evidence="1">The sequence shown here is derived from an EMBL/GenBank/DDBJ whole genome shotgun (WGS) entry which is preliminary data.</text>
</comment>
<sequence>MDERYGVRVYEVAGCVIDKSIAAHALGYNEVMEAEIVRRHGADVFERAECEAGC</sequence>
<dbReference type="EMBL" id="JAQNDN010000014">
    <property type="protein sequence ID" value="MDC0671223.1"/>
    <property type="molecule type" value="Genomic_DNA"/>
</dbReference>
<dbReference type="Proteomes" id="UP001217838">
    <property type="component" value="Unassembled WGS sequence"/>
</dbReference>
<dbReference type="RefSeq" id="WP_272001328.1">
    <property type="nucleotide sequence ID" value="NZ_JAQNDN010000014.1"/>
</dbReference>
<proteinExistence type="predicted"/>
<gene>
    <name evidence="1" type="ORF">POL58_25930</name>
</gene>